<gene>
    <name evidence="1" type="ORF">L9F63_001083</name>
</gene>
<reference evidence="1" key="1">
    <citation type="journal article" date="2023" name="IScience">
        <title>Live-bearing cockroach genome reveals convergent evolutionary mechanisms linked to viviparity in insects and beyond.</title>
        <authorList>
            <person name="Fouks B."/>
            <person name="Harrison M.C."/>
            <person name="Mikhailova A.A."/>
            <person name="Marchal E."/>
            <person name="English S."/>
            <person name="Carruthers M."/>
            <person name="Jennings E.C."/>
            <person name="Chiamaka E.L."/>
            <person name="Frigard R.A."/>
            <person name="Pippel M."/>
            <person name="Attardo G.M."/>
            <person name="Benoit J.B."/>
            <person name="Bornberg-Bauer E."/>
            <person name="Tobe S.S."/>
        </authorList>
    </citation>
    <scope>NUCLEOTIDE SEQUENCE</scope>
    <source>
        <strain evidence="1">Stay&amp;Tobe</strain>
    </source>
</reference>
<dbReference type="Proteomes" id="UP001233999">
    <property type="component" value="Unassembled WGS sequence"/>
</dbReference>
<feature type="non-terminal residue" evidence="1">
    <location>
        <position position="1"/>
    </location>
</feature>
<accession>A0AAD8AKC1</accession>
<organism evidence="1 2">
    <name type="scientific">Diploptera punctata</name>
    <name type="common">Pacific beetle cockroach</name>
    <dbReference type="NCBI Taxonomy" id="6984"/>
    <lineage>
        <taxon>Eukaryota</taxon>
        <taxon>Metazoa</taxon>
        <taxon>Ecdysozoa</taxon>
        <taxon>Arthropoda</taxon>
        <taxon>Hexapoda</taxon>
        <taxon>Insecta</taxon>
        <taxon>Pterygota</taxon>
        <taxon>Neoptera</taxon>
        <taxon>Polyneoptera</taxon>
        <taxon>Dictyoptera</taxon>
        <taxon>Blattodea</taxon>
        <taxon>Blaberoidea</taxon>
        <taxon>Blaberidae</taxon>
        <taxon>Diplopterinae</taxon>
        <taxon>Diploptera</taxon>
    </lineage>
</organism>
<feature type="non-terminal residue" evidence="1">
    <location>
        <position position="131"/>
    </location>
</feature>
<reference evidence="1" key="2">
    <citation type="submission" date="2023-05" db="EMBL/GenBank/DDBJ databases">
        <authorList>
            <person name="Fouks B."/>
        </authorList>
    </citation>
    <scope>NUCLEOTIDE SEQUENCE</scope>
    <source>
        <strain evidence="1">Stay&amp;Tobe</strain>
        <tissue evidence="1">Testes</tissue>
    </source>
</reference>
<sequence>AKYLTCLRPTGTYVTSITISEIINKTIVINSHTFQFSNSVYVPQHFFEILSCFRLKRLEDALRTDSIHLWDIRVFRGPETTVMTIHSSTVDEDRCTRLSCSAELSIQTIARLRRLLTSMVDLYVSHRVQIR</sequence>
<keyword evidence="2" id="KW-1185">Reference proteome</keyword>
<proteinExistence type="predicted"/>
<evidence type="ECO:0000313" key="1">
    <source>
        <dbReference type="EMBL" id="KAJ9600753.1"/>
    </source>
</evidence>
<comment type="caution">
    <text evidence="1">The sequence shown here is derived from an EMBL/GenBank/DDBJ whole genome shotgun (WGS) entry which is preliminary data.</text>
</comment>
<protein>
    <submittedName>
        <fullName evidence="1">Uncharacterized protein</fullName>
    </submittedName>
</protein>
<name>A0AAD8AKC1_DIPPU</name>
<dbReference type="EMBL" id="JASPKZ010000048">
    <property type="protein sequence ID" value="KAJ9600753.1"/>
    <property type="molecule type" value="Genomic_DNA"/>
</dbReference>
<dbReference type="AlphaFoldDB" id="A0AAD8AKC1"/>
<evidence type="ECO:0000313" key="2">
    <source>
        <dbReference type="Proteomes" id="UP001233999"/>
    </source>
</evidence>